<accession>A0AA88R572</accession>
<proteinExistence type="inferred from homology"/>
<dbReference type="AlphaFoldDB" id="A0AA88R572"/>
<dbReference type="Proteomes" id="UP001187471">
    <property type="component" value="Unassembled WGS sequence"/>
</dbReference>
<evidence type="ECO:0000256" key="1">
    <source>
        <dbReference type="ARBA" id="ARBA00006817"/>
    </source>
</evidence>
<keyword evidence="4" id="KW-1185">Reference proteome</keyword>
<evidence type="ECO:0000259" key="2">
    <source>
        <dbReference type="Pfam" id="PF09229"/>
    </source>
</evidence>
<comment type="similarity">
    <text evidence="1">Belongs to the AHA1 family.</text>
</comment>
<name>A0AA88R572_9ASTE</name>
<dbReference type="Gene3D" id="3.15.10.20">
    <property type="entry name" value="Activator of Hsp90 ATPase Aha1, N-terminal domain"/>
    <property type="match status" value="1"/>
</dbReference>
<evidence type="ECO:0000313" key="3">
    <source>
        <dbReference type="EMBL" id="KAK2975366.1"/>
    </source>
</evidence>
<dbReference type="InterPro" id="IPR015310">
    <property type="entry name" value="AHSA1-like_N"/>
</dbReference>
<dbReference type="GO" id="GO:0051087">
    <property type="term" value="F:protein-folding chaperone binding"/>
    <property type="evidence" value="ECO:0007669"/>
    <property type="project" value="InterPro"/>
</dbReference>
<dbReference type="Pfam" id="PF09229">
    <property type="entry name" value="Aha1_N"/>
    <property type="match status" value="1"/>
</dbReference>
<evidence type="ECO:0000313" key="4">
    <source>
        <dbReference type="Proteomes" id="UP001187471"/>
    </source>
</evidence>
<comment type="caution">
    <text evidence="3">The sequence shown here is derived from an EMBL/GenBank/DDBJ whole genome shotgun (WGS) entry which is preliminary data.</text>
</comment>
<dbReference type="InterPro" id="IPR036338">
    <property type="entry name" value="Aha1"/>
</dbReference>
<sequence>MDGAPDMYGCTIFCETEKKTRIEVSKKLKRQKPNSKQGEETRGMTKVDVDISIEVFPLNSRKLSKQCTKRQTKRLSSLTRALILHLTGDYRCPFLHLKKHSGNKPNLFIQTTKVEKVEGEAYVNVRKGKIIPSYEISLTLGWAGEAKMPPATCCSCNYR</sequence>
<dbReference type="GO" id="GO:0001671">
    <property type="term" value="F:ATPase activator activity"/>
    <property type="evidence" value="ECO:0007669"/>
    <property type="project" value="InterPro"/>
</dbReference>
<organism evidence="3 4">
    <name type="scientific">Escallonia rubra</name>
    <dbReference type="NCBI Taxonomy" id="112253"/>
    <lineage>
        <taxon>Eukaryota</taxon>
        <taxon>Viridiplantae</taxon>
        <taxon>Streptophyta</taxon>
        <taxon>Embryophyta</taxon>
        <taxon>Tracheophyta</taxon>
        <taxon>Spermatophyta</taxon>
        <taxon>Magnoliopsida</taxon>
        <taxon>eudicotyledons</taxon>
        <taxon>Gunneridae</taxon>
        <taxon>Pentapetalae</taxon>
        <taxon>asterids</taxon>
        <taxon>campanulids</taxon>
        <taxon>Escalloniales</taxon>
        <taxon>Escalloniaceae</taxon>
        <taxon>Escallonia</taxon>
    </lineage>
</organism>
<feature type="domain" description="Activator of Hsp90 ATPase AHSA1-like N-terminal" evidence="2">
    <location>
        <begin position="97"/>
        <end position="146"/>
    </location>
</feature>
<reference evidence="3" key="1">
    <citation type="submission" date="2022-12" db="EMBL/GenBank/DDBJ databases">
        <title>Draft genome assemblies for two species of Escallonia (Escalloniales).</title>
        <authorList>
            <person name="Chanderbali A."/>
            <person name="Dervinis C."/>
            <person name="Anghel I."/>
            <person name="Soltis D."/>
            <person name="Soltis P."/>
            <person name="Zapata F."/>
        </authorList>
    </citation>
    <scope>NUCLEOTIDE SEQUENCE</scope>
    <source>
        <strain evidence="3">UCBG92.1500</strain>
        <tissue evidence="3">Leaf</tissue>
    </source>
</reference>
<protein>
    <recommendedName>
        <fullName evidence="2">Activator of Hsp90 ATPase AHSA1-like N-terminal domain-containing protein</fullName>
    </recommendedName>
</protein>
<gene>
    <name evidence="3" type="ORF">RJ640_012377</name>
</gene>
<dbReference type="SUPFAM" id="SSF103111">
    <property type="entry name" value="Activator of Hsp90 ATPase, Aha1"/>
    <property type="match status" value="1"/>
</dbReference>
<dbReference type="EMBL" id="JAVXUO010002200">
    <property type="protein sequence ID" value="KAK2975366.1"/>
    <property type="molecule type" value="Genomic_DNA"/>
</dbReference>